<dbReference type="Proteomes" id="UP000027142">
    <property type="component" value="Chromosome"/>
</dbReference>
<sequence length="191" mass="22129">METHIYMIRHCESPKLGGSEERRGLTRKGKMDASKLTTLLRNEDIEVFISSPYTRALLSIEELATESGKEILLCENFKECIFSKGDKVVPNEQVYPLVKKMFSNHEYAILGGETYDQCLDRAIFGLERVLRNFEGKRIAISTHGFVMTIMIRNFIKHIGFDFLMETTKPDVFLLKFDGMTVTEFTRIWREV</sequence>
<keyword evidence="2" id="KW-1185">Reference proteome</keyword>
<dbReference type="OrthoDB" id="2185101at2"/>
<gene>
    <name evidence="1" type="ORF">BleG1_3800</name>
</gene>
<dbReference type="Gene3D" id="3.40.50.1240">
    <property type="entry name" value="Phosphoglycerate mutase-like"/>
    <property type="match status" value="1"/>
</dbReference>
<protein>
    <submittedName>
        <fullName evidence="1">Phosphoglycerate mutase family protein</fullName>
    </submittedName>
</protein>
<reference evidence="1 2" key="1">
    <citation type="journal article" date="2014" name="Gene">
        <title>A comparative genomic analysis of the alkalitolerant soil bacterium Bacillus lehensis G1.</title>
        <authorList>
            <person name="Noor Y.M."/>
            <person name="Samsulrizal N.H."/>
            <person name="Jema'on N.A."/>
            <person name="Low K.O."/>
            <person name="Ramli A.N."/>
            <person name="Alias N.I."/>
            <person name="Damis S.I."/>
            <person name="Fuzi S.F."/>
            <person name="Isa M.N."/>
            <person name="Murad A.M."/>
            <person name="Raih M.F."/>
            <person name="Bakar F.D."/>
            <person name="Najimudin N."/>
            <person name="Mahadi N.M."/>
            <person name="Illias R.M."/>
        </authorList>
    </citation>
    <scope>NUCLEOTIDE SEQUENCE [LARGE SCALE GENOMIC DNA]</scope>
    <source>
        <strain evidence="1 2">G1</strain>
    </source>
</reference>
<organism evidence="1 2">
    <name type="scientific">Shouchella lehensis G1</name>
    <dbReference type="NCBI Taxonomy" id="1246626"/>
    <lineage>
        <taxon>Bacteria</taxon>
        <taxon>Bacillati</taxon>
        <taxon>Bacillota</taxon>
        <taxon>Bacilli</taxon>
        <taxon>Bacillales</taxon>
        <taxon>Bacillaceae</taxon>
        <taxon>Shouchella</taxon>
    </lineage>
</organism>
<dbReference type="HOGENOM" id="CLU_033323_12_2_9"/>
<proteinExistence type="predicted"/>
<dbReference type="RefSeq" id="WP_038484270.1">
    <property type="nucleotide sequence ID" value="NZ_CP003923.1"/>
</dbReference>
<evidence type="ECO:0000313" key="2">
    <source>
        <dbReference type="Proteomes" id="UP000027142"/>
    </source>
</evidence>
<evidence type="ECO:0000313" key="1">
    <source>
        <dbReference type="EMBL" id="AIC96347.1"/>
    </source>
</evidence>
<dbReference type="CDD" id="cd07067">
    <property type="entry name" value="HP_PGM_like"/>
    <property type="match status" value="1"/>
</dbReference>
<name>A0A060M1N1_9BACI</name>
<dbReference type="SUPFAM" id="SSF53254">
    <property type="entry name" value="Phosphoglycerate mutase-like"/>
    <property type="match status" value="1"/>
</dbReference>
<dbReference type="InterPro" id="IPR013078">
    <property type="entry name" value="His_Pase_superF_clade-1"/>
</dbReference>
<dbReference type="EMBL" id="CP003923">
    <property type="protein sequence ID" value="AIC96347.1"/>
    <property type="molecule type" value="Genomic_DNA"/>
</dbReference>
<dbReference type="InterPro" id="IPR029033">
    <property type="entry name" value="His_PPase_superfam"/>
</dbReference>
<dbReference type="eggNOG" id="COG0406">
    <property type="taxonomic scope" value="Bacteria"/>
</dbReference>
<dbReference type="STRING" id="1246626.BleG1_3800"/>
<dbReference type="KEGG" id="ble:BleG1_3800"/>
<dbReference type="AlphaFoldDB" id="A0A060M1N1"/>
<accession>A0A060M1N1</accession>
<dbReference type="Pfam" id="PF00300">
    <property type="entry name" value="His_Phos_1"/>
    <property type="match status" value="1"/>
</dbReference>
<dbReference type="PATRIC" id="fig|1246626.3.peg.3793"/>